<dbReference type="EMBL" id="BGZO01000022">
    <property type="protein sequence ID" value="GBR76285.1"/>
    <property type="molecule type" value="Genomic_DNA"/>
</dbReference>
<comment type="caution">
    <text evidence="1">The sequence shown here is derived from an EMBL/GenBank/DDBJ whole genome shotgun (WGS) entry which is preliminary data.</text>
</comment>
<protein>
    <submittedName>
        <fullName evidence="1">Uncharacterized protein</fullName>
    </submittedName>
</protein>
<evidence type="ECO:0000313" key="1">
    <source>
        <dbReference type="EMBL" id="GBR76285.1"/>
    </source>
</evidence>
<accession>A0A388TH92</accession>
<sequence length="59" mass="6943">MRKLSISSKYTIEDIHKIREWNYERRKNMSLREIVEDTKAGAKQFMSLLAAVRTKTKAA</sequence>
<organism evidence="1 2">
    <name type="scientific">Candidatus Termititenax persephonae</name>
    <dbReference type="NCBI Taxonomy" id="2218525"/>
    <lineage>
        <taxon>Bacteria</taxon>
        <taxon>Bacillati</taxon>
        <taxon>Candidatus Margulisiibacteriota</taxon>
        <taxon>Candidatus Termititenacia</taxon>
        <taxon>Candidatus Termititenacales</taxon>
        <taxon>Candidatus Termititenacaceae</taxon>
        <taxon>Candidatus Termititenax</taxon>
    </lineage>
</organism>
<dbReference type="AlphaFoldDB" id="A0A388TH92"/>
<name>A0A388TH92_9BACT</name>
<reference evidence="1 2" key="1">
    <citation type="journal article" date="2019" name="ISME J.">
        <title>Genome analyses of uncultured TG2/ZB3 bacteria in 'Margulisbacteria' specifically attached to ectosymbiotic spirochetes of protists in the termite gut.</title>
        <authorList>
            <person name="Utami Y.D."/>
            <person name="Kuwahara H."/>
            <person name="Igai K."/>
            <person name="Murakami T."/>
            <person name="Sugaya K."/>
            <person name="Morikawa T."/>
            <person name="Nagura Y."/>
            <person name="Yuki M."/>
            <person name="Deevong P."/>
            <person name="Inoue T."/>
            <person name="Kihara K."/>
            <person name="Lo N."/>
            <person name="Yamada A."/>
            <person name="Ohkuma M."/>
            <person name="Hongoh Y."/>
        </authorList>
    </citation>
    <scope>NUCLEOTIDE SEQUENCE [LARGE SCALE GENOMIC DNA]</scope>
    <source>
        <strain evidence="1">NkOx7-02</strain>
    </source>
</reference>
<keyword evidence="2" id="KW-1185">Reference proteome</keyword>
<dbReference type="Proteomes" id="UP000275925">
    <property type="component" value="Unassembled WGS sequence"/>
</dbReference>
<evidence type="ECO:0000313" key="2">
    <source>
        <dbReference type="Proteomes" id="UP000275925"/>
    </source>
</evidence>
<gene>
    <name evidence="1" type="ORF">NO2_0857</name>
</gene>
<proteinExistence type="predicted"/>